<dbReference type="InterPro" id="IPR029063">
    <property type="entry name" value="SAM-dependent_MTases_sf"/>
</dbReference>
<proteinExistence type="predicted"/>
<keyword evidence="1" id="KW-0808">Transferase</keyword>
<dbReference type="GO" id="GO:0008168">
    <property type="term" value="F:methyltransferase activity"/>
    <property type="evidence" value="ECO:0007669"/>
    <property type="project" value="UniProtKB-KW"/>
</dbReference>
<evidence type="ECO:0000313" key="1">
    <source>
        <dbReference type="EMBL" id="TKC94630.1"/>
    </source>
</evidence>
<dbReference type="OrthoDB" id="9765084at2"/>
<dbReference type="PANTHER" id="PTHR43861:SF1">
    <property type="entry name" value="TRANS-ACONITATE 2-METHYLTRANSFERASE"/>
    <property type="match status" value="1"/>
</dbReference>
<comment type="caution">
    <text evidence="1">The sequence shown here is derived from an EMBL/GenBank/DDBJ whole genome shotgun (WGS) entry which is preliminary data.</text>
</comment>
<reference evidence="1 2" key="1">
    <citation type="submission" date="2019-04" db="EMBL/GenBank/DDBJ databases">
        <authorList>
            <person name="Li Y."/>
            <person name="Wang J."/>
        </authorList>
    </citation>
    <scope>NUCLEOTIDE SEQUENCE [LARGE SCALE GENOMIC DNA]</scope>
    <source>
        <strain evidence="1 2">DSM 14668</strain>
    </source>
</reference>
<dbReference type="CDD" id="cd02440">
    <property type="entry name" value="AdoMet_MTases"/>
    <property type="match status" value="1"/>
</dbReference>
<name>A0A4U1IL61_9BACT</name>
<dbReference type="AlphaFoldDB" id="A0A4U1IL61"/>
<evidence type="ECO:0000313" key="2">
    <source>
        <dbReference type="Proteomes" id="UP000309215"/>
    </source>
</evidence>
<dbReference type="Proteomes" id="UP000309215">
    <property type="component" value="Unassembled WGS sequence"/>
</dbReference>
<dbReference type="RefSeq" id="WP_136935942.1">
    <property type="nucleotide sequence ID" value="NZ_SSMQ01000107.1"/>
</dbReference>
<keyword evidence="1" id="KW-0489">Methyltransferase</keyword>
<organism evidence="1 2">
    <name type="scientific">Polyangium fumosum</name>
    <dbReference type="NCBI Taxonomy" id="889272"/>
    <lineage>
        <taxon>Bacteria</taxon>
        <taxon>Pseudomonadati</taxon>
        <taxon>Myxococcota</taxon>
        <taxon>Polyangia</taxon>
        <taxon>Polyangiales</taxon>
        <taxon>Polyangiaceae</taxon>
        <taxon>Polyangium</taxon>
    </lineage>
</organism>
<dbReference type="Gene3D" id="3.40.50.150">
    <property type="entry name" value="Vaccinia Virus protein VP39"/>
    <property type="match status" value="1"/>
</dbReference>
<gene>
    <name evidence="1" type="ORF">E8A74_48150</name>
</gene>
<dbReference type="GO" id="GO:0032259">
    <property type="term" value="P:methylation"/>
    <property type="evidence" value="ECO:0007669"/>
    <property type="project" value="UniProtKB-KW"/>
</dbReference>
<dbReference type="Pfam" id="PF13489">
    <property type="entry name" value="Methyltransf_23"/>
    <property type="match status" value="1"/>
</dbReference>
<accession>A0A4U1IL61</accession>
<sequence length="210" mass="22836">MSKDEITEQAAAFDAIGEKYDEVFADKRAQVEATRWLAERLAPGDRVLDVGCGSGVPTAKLLAEVGFSVHGIDVSKEMLRLARQNAPGATFEQADMMTFSSEPGAFGGIAAFFSLLMLRKSDIPAALRKIARALRPGGYLVLSMVEGDFDFLALPFLGHAVHVSAYPQEALEVVLREAGFEILDTEVVSFSAEEQAERQLYYRCRVAAAV</sequence>
<dbReference type="EMBL" id="SSMQ01000107">
    <property type="protein sequence ID" value="TKC94630.1"/>
    <property type="molecule type" value="Genomic_DNA"/>
</dbReference>
<dbReference type="PANTHER" id="PTHR43861">
    <property type="entry name" value="TRANS-ACONITATE 2-METHYLTRANSFERASE-RELATED"/>
    <property type="match status" value="1"/>
</dbReference>
<dbReference type="SUPFAM" id="SSF53335">
    <property type="entry name" value="S-adenosyl-L-methionine-dependent methyltransferases"/>
    <property type="match status" value="1"/>
</dbReference>
<protein>
    <submittedName>
        <fullName evidence="1">Class I SAM-dependent methyltransferase</fullName>
    </submittedName>
</protein>
<keyword evidence="2" id="KW-1185">Reference proteome</keyword>